<keyword evidence="2" id="KW-0949">S-adenosyl-L-methionine</keyword>
<name>A0A011Q9S7_ACCRE</name>
<accession>A0A011Q9S7</accession>
<dbReference type="Pfam" id="PF21302">
    <property type="entry name" value="Zn_ribbon_RlmA"/>
    <property type="match status" value="1"/>
</dbReference>
<evidence type="ECO:0000313" key="5">
    <source>
        <dbReference type="EMBL" id="EXI85895.1"/>
    </source>
</evidence>
<gene>
    <name evidence="5" type="primary">rlmA</name>
    <name evidence="5" type="ORF">AW11_03308</name>
</gene>
<dbReference type="GO" id="GO:0046872">
    <property type="term" value="F:metal ion binding"/>
    <property type="evidence" value="ECO:0007669"/>
    <property type="project" value="UniProtKB-KW"/>
</dbReference>
<feature type="domain" description="Methyltransferase" evidence="3">
    <location>
        <begin position="97"/>
        <end position="183"/>
    </location>
</feature>
<keyword evidence="1" id="KW-0862">Zinc</keyword>
<feature type="binding site" evidence="2">
    <location>
        <position position="73"/>
    </location>
    <ligand>
        <name>S-adenosyl-L-methionine</name>
        <dbReference type="ChEBI" id="CHEBI:59789"/>
    </ligand>
</feature>
<sequence length="307" mass="32960">MNITPFQALACPLDGGPLQRSGATWRCTAGHSFDIASHGYTHLLPVQNKRSRDPGDSKEMVAARRRFLNGGFYEPIAAAVSEAALRDLPAMATASCLDAGCGEGYYLRQLAAATGGDGQTLALLGLDISKWAVLSAAKQDPRPNWVVGSNAVLPVQAGSIDRLLCIFGFPVYAEFARVLKANGQLLQVDAGPDHLRELREIIYPTLKPERAATVQPPPGFAGVSSESLRYSLDLAGQETIADLLAMTPHLYRASAERRALAAELTTLSVTVEVRLTRFTVAIAPTTHAGQGSARRLPLRHKPPFPLR</sequence>
<dbReference type="CDD" id="cd02440">
    <property type="entry name" value="AdoMet_MTases"/>
    <property type="match status" value="1"/>
</dbReference>
<dbReference type="Gene3D" id="3.40.50.150">
    <property type="entry name" value="Vaccinia Virus protein VP39"/>
    <property type="match status" value="1"/>
</dbReference>
<evidence type="ECO:0000256" key="1">
    <source>
        <dbReference type="PIRSR" id="PIRSR018249-1"/>
    </source>
</evidence>
<comment type="caution">
    <text evidence="5">The sequence shown here is derived from an EMBL/GenBank/DDBJ whole genome shotgun (WGS) entry which is preliminary data.</text>
</comment>
<feature type="binding site" evidence="2">
    <location>
        <position position="194"/>
    </location>
    <ligand>
        <name>S-adenosyl-L-methionine</name>
        <dbReference type="ChEBI" id="CHEBI:59789"/>
    </ligand>
</feature>
<reference evidence="5" key="1">
    <citation type="submission" date="2014-02" db="EMBL/GenBank/DDBJ databases">
        <title>Expanding our view of genomic diversity in Candidatus Accumulibacter clades.</title>
        <authorList>
            <person name="Skennerton C.T."/>
            <person name="Barr J.J."/>
            <person name="Slater F.R."/>
            <person name="Bond P.L."/>
            <person name="Tyson G.W."/>
        </authorList>
    </citation>
    <scope>NUCLEOTIDE SEQUENCE [LARGE SCALE GENOMIC DNA]</scope>
</reference>
<evidence type="ECO:0000259" key="4">
    <source>
        <dbReference type="Pfam" id="PF21302"/>
    </source>
</evidence>
<protein>
    <submittedName>
        <fullName evidence="5">23S rRNA (Guanine(745)-N(1))-methyltransferase</fullName>
        <ecNumber evidence="5">2.1.1.187</ecNumber>
    </submittedName>
</protein>
<keyword evidence="5" id="KW-0489">Methyltransferase</keyword>
<keyword evidence="5" id="KW-0808">Transferase</keyword>
<dbReference type="Pfam" id="PF13649">
    <property type="entry name" value="Methyltransf_25"/>
    <property type="match status" value="1"/>
</dbReference>
<dbReference type="InterPro" id="IPR029063">
    <property type="entry name" value="SAM-dependent_MTases_sf"/>
</dbReference>
<organism evidence="5 6">
    <name type="scientific">Accumulibacter regalis</name>
    <dbReference type="NCBI Taxonomy" id="522306"/>
    <lineage>
        <taxon>Bacteria</taxon>
        <taxon>Pseudomonadati</taxon>
        <taxon>Pseudomonadota</taxon>
        <taxon>Betaproteobacteria</taxon>
        <taxon>Candidatus Accumulibacter</taxon>
    </lineage>
</organism>
<dbReference type="STRING" id="1454004.AW11_03308"/>
<dbReference type="SUPFAM" id="SSF53335">
    <property type="entry name" value="S-adenosyl-L-methionine-dependent methyltransferases"/>
    <property type="match status" value="1"/>
</dbReference>
<evidence type="ECO:0000256" key="2">
    <source>
        <dbReference type="PIRSR" id="PIRSR018249-2"/>
    </source>
</evidence>
<feature type="binding site" evidence="1">
    <location>
        <position position="27"/>
    </location>
    <ligand>
        <name>Zn(2+)</name>
        <dbReference type="ChEBI" id="CHEBI:29105"/>
    </ligand>
</feature>
<dbReference type="Proteomes" id="UP000022141">
    <property type="component" value="Unassembled WGS sequence"/>
</dbReference>
<keyword evidence="6" id="KW-1185">Reference proteome</keyword>
<feature type="domain" description="23S rRNA (guanine(745)-N(1))-methyltransferase N-terminal" evidence="4">
    <location>
        <begin position="10"/>
        <end position="52"/>
    </location>
</feature>
<dbReference type="AlphaFoldDB" id="A0A011Q9S7"/>
<dbReference type="InterPro" id="IPR041698">
    <property type="entry name" value="Methyltransf_25"/>
</dbReference>
<evidence type="ECO:0000259" key="3">
    <source>
        <dbReference type="Pfam" id="PF13649"/>
    </source>
</evidence>
<feature type="binding site" evidence="2">
    <location>
        <begin position="103"/>
        <end position="104"/>
    </location>
    <ligand>
        <name>S-adenosyl-L-methionine</name>
        <dbReference type="ChEBI" id="CHEBI:59789"/>
    </ligand>
</feature>
<dbReference type="InterPro" id="IPR016718">
    <property type="entry name" value="rRNA_m1G-MeTrfase_A_prd"/>
</dbReference>
<dbReference type="GO" id="GO:0052911">
    <property type="term" value="F:23S rRNA (guanine(745)-N(1))-methyltransferase activity"/>
    <property type="evidence" value="ECO:0007669"/>
    <property type="project" value="UniProtKB-EC"/>
</dbReference>
<keyword evidence="1" id="KW-0479">Metal-binding</keyword>
<proteinExistence type="predicted"/>
<dbReference type="eggNOG" id="COG2226">
    <property type="taxonomic scope" value="Bacteria"/>
</dbReference>
<feature type="binding site" evidence="1">
    <location>
        <position position="31"/>
    </location>
    <ligand>
        <name>Zn(2+)</name>
        <dbReference type="ChEBI" id="CHEBI:29105"/>
    </ligand>
</feature>
<dbReference type="EMBL" id="JEMY01000048">
    <property type="protein sequence ID" value="EXI85895.1"/>
    <property type="molecule type" value="Genomic_DNA"/>
</dbReference>
<dbReference type="EC" id="2.1.1.187" evidence="5"/>
<dbReference type="PATRIC" id="fig|1454004.3.peg.3408"/>
<dbReference type="PIRSF" id="PIRSF018249">
    <property type="entry name" value="MyrA_prd"/>
    <property type="match status" value="1"/>
</dbReference>
<dbReference type="InterPro" id="IPR048647">
    <property type="entry name" value="RlmA_N"/>
</dbReference>
<evidence type="ECO:0000313" key="6">
    <source>
        <dbReference type="Proteomes" id="UP000022141"/>
    </source>
</evidence>